<name>A0ABD5SJI0_9EURY</name>
<dbReference type="EC" id="3.5.-.-" evidence="2"/>
<dbReference type="RefSeq" id="WP_273738225.1">
    <property type="nucleotide sequence ID" value="NZ_JAQIVI010000132.1"/>
</dbReference>
<dbReference type="SUPFAM" id="SSF102198">
    <property type="entry name" value="Putative cyclase"/>
    <property type="match status" value="1"/>
</dbReference>
<sequence length="393" mass="42302">MRGCGAVASLAAAGLSIDTVAATDADLEEMFADLPSNWGRWGEDDELGALNFLGSEEAFEGMQAAIQRGPKSIERFTLQLPITGETIDVLAEETEPPTTETGDPLFPGRTPGRRDNAQDALTYAEGETEPEPGGMKFSDDRFVTELFLHGATHMDALGHAWYGDQVYNGRDEMVTAETKEFNRAVPGCVEGEPADIESTRGHGAADIASLADSGVAGRGVLLDVGRVQGDDRGWLDLGAEVTLNDLHATAESQSVELQERDILLIRTGAMERVVDPDAEWDPLNEPGLTFSEELVRWIHEMEIPMIGADNVAVEKVVQTIDGEQYVIPLHGALLRDLGVSLTEVMRLEELAAQCADDGIYDFLLTAAPLHVERATGGPVNPVALKATDSEECT</sequence>
<dbReference type="AlphaFoldDB" id="A0ABD5SJI0"/>
<gene>
    <name evidence="2" type="ORF">ACFQE6_09320</name>
</gene>
<comment type="caution">
    <text evidence="2">The sequence shown here is derived from an EMBL/GenBank/DDBJ whole genome shotgun (WGS) entry which is preliminary data.</text>
</comment>
<dbReference type="Gene3D" id="3.50.30.50">
    <property type="entry name" value="Putative cyclase"/>
    <property type="match status" value="1"/>
</dbReference>
<evidence type="ECO:0000313" key="3">
    <source>
        <dbReference type="Proteomes" id="UP001596383"/>
    </source>
</evidence>
<dbReference type="Proteomes" id="UP001596383">
    <property type="component" value="Unassembled WGS sequence"/>
</dbReference>
<accession>A0ABD5SJI0</accession>
<dbReference type="InterPro" id="IPR037175">
    <property type="entry name" value="KFase_sf"/>
</dbReference>
<evidence type="ECO:0000313" key="2">
    <source>
        <dbReference type="EMBL" id="MFC6765188.1"/>
    </source>
</evidence>
<dbReference type="Pfam" id="PF04199">
    <property type="entry name" value="Cyclase"/>
    <property type="match status" value="1"/>
</dbReference>
<keyword evidence="3" id="KW-1185">Reference proteome</keyword>
<organism evidence="2 3">
    <name type="scientific">Natrinema soli</name>
    <dbReference type="NCBI Taxonomy" id="1930624"/>
    <lineage>
        <taxon>Archaea</taxon>
        <taxon>Methanobacteriati</taxon>
        <taxon>Methanobacteriota</taxon>
        <taxon>Stenosarchaea group</taxon>
        <taxon>Halobacteria</taxon>
        <taxon>Halobacteriales</taxon>
        <taxon>Natrialbaceae</taxon>
        <taxon>Natrinema</taxon>
    </lineage>
</organism>
<feature type="region of interest" description="Disordered" evidence="1">
    <location>
        <begin position="93"/>
        <end position="116"/>
    </location>
</feature>
<dbReference type="GO" id="GO:0016787">
    <property type="term" value="F:hydrolase activity"/>
    <property type="evidence" value="ECO:0007669"/>
    <property type="project" value="UniProtKB-KW"/>
</dbReference>
<dbReference type="PANTHER" id="PTHR34861:SF10">
    <property type="entry name" value="CYCLASE"/>
    <property type="match status" value="1"/>
</dbReference>
<reference evidence="2 3" key="1">
    <citation type="journal article" date="2019" name="Int. J. Syst. Evol. Microbiol.">
        <title>The Global Catalogue of Microorganisms (GCM) 10K type strain sequencing project: providing services to taxonomists for standard genome sequencing and annotation.</title>
        <authorList>
            <consortium name="The Broad Institute Genomics Platform"/>
            <consortium name="The Broad Institute Genome Sequencing Center for Infectious Disease"/>
            <person name="Wu L."/>
            <person name="Ma J."/>
        </authorList>
    </citation>
    <scope>NUCLEOTIDE SEQUENCE [LARGE SCALE GENOMIC DNA]</scope>
    <source>
        <strain evidence="2 3">LMG 29247</strain>
    </source>
</reference>
<keyword evidence="2" id="KW-0378">Hydrolase</keyword>
<dbReference type="PANTHER" id="PTHR34861">
    <property type="match status" value="1"/>
</dbReference>
<dbReference type="EMBL" id="JBHSWV010000132">
    <property type="protein sequence ID" value="MFC6765188.1"/>
    <property type="molecule type" value="Genomic_DNA"/>
</dbReference>
<dbReference type="InterPro" id="IPR007325">
    <property type="entry name" value="KFase/CYL"/>
</dbReference>
<evidence type="ECO:0000256" key="1">
    <source>
        <dbReference type="SAM" id="MobiDB-lite"/>
    </source>
</evidence>
<proteinExistence type="predicted"/>
<protein>
    <submittedName>
        <fullName evidence="2">Cyclase family protein</fullName>
        <ecNumber evidence="2">3.5.-.-</ecNumber>
    </submittedName>
</protein>